<dbReference type="EC" id="1.14.19.-" evidence="3"/>
<feature type="transmembrane region" description="Helical" evidence="1">
    <location>
        <begin position="168"/>
        <end position="187"/>
    </location>
</feature>
<sequence length="281" mass="32270">MYGSWLAVAAYARELGPWITAVLLTLVTCWYGSLQHELLHGHPTRSARLNRLLGLAPLAVWFPYDLYRDSHLRHHRDPQLTLPGEDPESNYVTERDWAGLAAPLRGVYLARRTLLGRALVGPAFTIALAWRDIVTKPWQGDWHDTTSWLEHLALLAALLWVLDRYAGLSPAFYLAAIAYPALSLGLVRSFYEHRPADTPAHRICLNEAGWLWRLLFLNNNYHLVHHEQPSLPWYRIPAVYRARRDDYIAQSGGFLLPGYGALWRRFAWRRVDSPVLPEARP</sequence>
<feature type="domain" description="Fatty acid desaturase" evidence="2">
    <location>
        <begin position="18"/>
        <end position="247"/>
    </location>
</feature>
<evidence type="ECO:0000256" key="1">
    <source>
        <dbReference type="SAM" id="Phobius"/>
    </source>
</evidence>
<keyword evidence="4" id="KW-1185">Reference proteome</keyword>
<dbReference type="GO" id="GO:0016491">
    <property type="term" value="F:oxidoreductase activity"/>
    <property type="evidence" value="ECO:0007669"/>
    <property type="project" value="UniProtKB-KW"/>
</dbReference>
<feature type="transmembrane region" description="Helical" evidence="1">
    <location>
        <begin position="114"/>
        <end position="133"/>
    </location>
</feature>
<evidence type="ECO:0000313" key="4">
    <source>
        <dbReference type="Proteomes" id="UP001168540"/>
    </source>
</evidence>
<keyword evidence="1" id="KW-0812">Transmembrane</keyword>
<name>A0ABT7XIR4_9NEIS</name>
<evidence type="ECO:0000313" key="3">
    <source>
        <dbReference type="EMBL" id="MDN0073679.1"/>
    </source>
</evidence>
<reference evidence="3" key="1">
    <citation type="submission" date="2023-06" db="EMBL/GenBank/DDBJ databases">
        <authorList>
            <person name="Zhang S."/>
        </authorList>
    </citation>
    <scope>NUCLEOTIDE SEQUENCE</scope>
    <source>
        <strain evidence="3">SG2303</strain>
    </source>
</reference>
<dbReference type="InterPro" id="IPR005804">
    <property type="entry name" value="FA_desaturase_dom"/>
</dbReference>
<proteinExistence type="predicted"/>
<keyword evidence="3" id="KW-0560">Oxidoreductase</keyword>
<keyword evidence="1" id="KW-0472">Membrane</keyword>
<evidence type="ECO:0000259" key="2">
    <source>
        <dbReference type="Pfam" id="PF00487"/>
    </source>
</evidence>
<gene>
    <name evidence="3" type="ORF">QU481_02070</name>
</gene>
<dbReference type="Pfam" id="PF00487">
    <property type="entry name" value="FA_desaturase"/>
    <property type="match status" value="1"/>
</dbReference>
<organism evidence="3 4">
    <name type="scientific">Crenobacter oryzisoli</name>
    <dbReference type="NCBI Taxonomy" id="3056844"/>
    <lineage>
        <taxon>Bacteria</taxon>
        <taxon>Pseudomonadati</taxon>
        <taxon>Pseudomonadota</taxon>
        <taxon>Betaproteobacteria</taxon>
        <taxon>Neisseriales</taxon>
        <taxon>Neisseriaceae</taxon>
        <taxon>Crenobacter</taxon>
    </lineage>
</organism>
<dbReference type="EMBL" id="JAUEDK010000003">
    <property type="protein sequence ID" value="MDN0073679.1"/>
    <property type="molecule type" value="Genomic_DNA"/>
</dbReference>
<dbReference type="Proteomes" id="UP001168540">
    <property type="component" value="Unassembled WGS sequence"/>
</dbReference>
<keyword evidence="1" id="KW-1133">Transmembrane helix</keyword>
<protein>
    <submittedName>
        <fullName evidence="3">Fatty acid desaturase</fullName>
        <ecNumber evidence="3">1.14.19.-</ecNumber>
    </submittedName>
</protein>
<comment type="caution">
    <text evidence="3">The sequence shown here is derived from an EMBL/GenBank/DDBJ whole genome shotgun (WGS) entry which is preliminary data.</text>
</comment>
<dbReference type="RefSeq" id="WP_289828211.1">
    <property type="nucleotide sequence ID" value="NZ_JAUEDK010000003.1"/>
</dbReference>
<feature type="transmembrane region" description="Helical" evidence="1">
    <location>
        <begin position="15"/>
        <end position="34"/>
    </location>
</feature>
<accession>A0ABT7XIR4</accession>